<gene>
    <name evidence="1" type="ordered locus">Ksed_06420</name>
</gene>
<sequence length="52" mass="5737">MGRKPECVRGLNDASEFCALSIGQLSVTQDQFALLRSFEQLGDKPVAFIVIH</sequence>
<dbReference type="HOGENOM" id="CLU_3080938_0_0_11"/>
<evidence type="ECO:0000313" key="1">
    <source>
        <dbReference type="EMBL" id="ACV05704.1"/>
    </source>
</evidence>
<dbReference type="KEGG" id="kse:Ksed_06420"/>
<dbReference type="Proteomes" id="UP000006666">
    <property type="component" value="Chromosome"/>
</dbReference>
<evidence type="ECO:0000313" key="2">
    <source>
        <dbReference type="Proteomes" id="UP000006666"/>
    </source>
</evidence>
<name>C7NLN8_KYTSD</name>
<accession>C7NLN8</accession>
<dbReference type="EMBL" id="CP001686">
    <property type="protein sequence ID" value="ACV05704.1"/>
    <property type="molecule type" value="Genomic_DNA"/>
</dbReference>
<keyword evidence="2" id="KW-1185">Reference proteome</keyword>
<dbReference type="AlphaFoldDB" id="C7NLN8"/>
<organism evidence="1 2">
    <name type="scientific">Kytococcus sedentarius (strain ATCC 14392 / DSM 20547 / JCM 11482 / CCUG 33030 / NBRC 15357 / NCTC 11040 / CCM 314 / 541)</name>
    <name type="common">Micrococcus sedentarius</name>
    <dbReference type="NCBI Taxonomy" id="478801"/>
    <lineage>
        <taxon>Bacteria</taxon>
        <taxon>Bacillati</taxon>
        <taxon>Actinomycetota</taxon>
        <taxon>Actinomycetes</taxon>
        <taxon>Micrococcales</taxon>
        <taxon>Kytococcaceae</taxon>
        <taxon>Kytococcus</taxon>
    </lineage>
</organism>
<protein>
    <submittedName>
        <fullName evidence="1">Uncharacterized protein</fullName>
    </submittedName>
</protein>
<proteinExistence type="predicted"/>
<reference evidence="1 2" key="1">
    <citation type="journal article" date="2009" name="Stand. Genomic Sci.">
        <title>Complete genome sequence of Kytococcus sedentarius type strain (541).</title>
        <authorList>
            <person name="Sims D."/>
            <person name="Brettin T."/>
            <person name="Detter J.C."/>
            <person name="Han C."/>
            <person name="Lapidus A."/>
            <person name="Copeland A."/>
            <person name="Glavina Del Rio T."/>
            <person name="Nolan M."/>
            <person name="Chen F."/>
            <person name="Lucas S."/>
            <person name="Tice H."/>
            <person name="Cheng J.F."/>
            <person name="Bruce D."/>
            <person name="Goodwin L."/>
            <person name="Pitluck S."/>
            <person name="Ovchinnikova G."/>
            <person name="Pati A."/>
            <person name="Ivanova N."/>
            <person name="Mavrommatis K."/>
            <person name="Chen A."/>
            <person name="Palaniappan K."/>
            <person name="D'haeseleer P."/>
            <person name="Chain P."/>
            <person name="Bristow J."/>
            <person name="Eisen J.A."/>
            <person name="Markowitz V."/>
            <person name="Hugenholtz P."/>
            <person name="Schneider S."/>
            <person name="Goker M."/>
            <person name="Pukall R."/>
            <person name="Kyrpides N.C."/>
            <person name="Klenk H.P."/>
        </authorList>
    </citation>
    <scope>NUCLEOTIDE SEQUENCE [LARGE SCALE GENOMIC DNA]</scope>
    <source>
        <strain evidence="2">ATCC 14392 / DSM 20547 / JCM 11482 / CCUG 33030 / NBRC 15357 / NCTC 11040 / CCM 314 / 541</strain>
    </source>
</reference>